<dbReference type="SMART" id="SM00343">
    <property type="entry name" value="ZnF_C2HC"/>
    <property type="match status" value="4"/>
</dbReference>
<feature type="domain" description="CCHC-type" evidence="2">
    <location>
        <begin position="53"/>
        <end position="69"/>
    </location>
</feature>
<dbReference type="PANTHER" id="PTHR46565:SF20">
    <property type="entry name" value="COLD SHOCK DOMAIN-CONTAINING PROTEIN 4"/>
    <property type="match status" value="1"/>
</dbReference>
<keyword evidence="1" id="KW-0863">Zinc-finger</keyword>
<reference evidence="3 4" key="2">
    <citation type="journal article" date="2018" name="New Phytol.">
        <title>High intraspecific genome diversity in the model arbuscular mycorrhizal symbiont Rhizophagus irregularis.</title>
        <authorList>
            <person name="Chen E.C.H."/>
            <person name="Morin E."/>
            <person name="Beaudet D."/>
            <person name="Noel J."/>
            <person name="Yildirir G."/>
            <person name="Ndikumana S."/>
            <person name="Charron P."/>
            <person name="St-Onge C."/>
            <person name="Giorgi J."/>
            <person name="Kruger M."/>
            <person name="Marton T."/>
            <person name="Ropars J."/>
            <person name="Grigoriev I.V."/>
            <person name="Hainaut M."/>
            <person name="Henrissat B."/>
            <person name="Roux C."/>
            <person name="Martin F."/>
            <person name="Corradi N."/>
        </authorList>
    </citation>
    <scope>NUCLEOTIDE SEQUENCE [LARGE SCALE GENOMIC DNA]</scope>
    <source>
        <strain evidence="3 4">DAOM 197198</strain>
    </source>
</reference>
<sequence>RNCDEQPKENREKTCYTCGKPGHLVTRNCDADQDNDDKYNSGYGSKGSGSGGRCHKCGQVGHFARDCTDYGNGGDYGSRGKCNSSNSKKCYSCGEHGHLQRDCDKEPKCYNCGLPGHQSRDCDLPPDSKVCYNCKQV</sequence>
<keyword evidence="4" id="KW-1185">Reference proteome</keyword>
<dbReference type="Proteomes" id="UP000018888">
    <property type="component" value="Unassembled WGS sequence"/>
</dbReference>
<protein>
    <recommendedName>
        <fullName evidence="2">CCHC-type domain-containing protein</fullName>
    </recommendedName>
</protein>
<dbReference type="Gene3D" id="4.10.60.10">
    <property type="entry name" value="Zinc finger, CCHC-type"/>
    <property type="match status" value="3"/>
</dbReference>
<feature type="domain" description="CCHC-type" evidence="2">
    <location>
        <begin position="108"/>
        <end position="122"/>
    </location>
</feature>
<dbReference type="PANTHER" id="PTHR46565">
    <property type="entry name" value="COLD SHOCK DOMAIN PROTEIN 2"/>
    <property type="match status" value="1"/>
</dbReference>
<dbReference type="SUPFAM" id="SSF57756">
    <property type="entry name" value="Retrovirus zinc finger-like domains"/>
    <property type="match status" value="3"/>
</dbReference>
<reference evidence="3 4" key="1">
    <citation type="journal article" date="2013" name="Proc. Natl. Acad. Sci. U.S.A.">
        <title>Genome of an arbuscular mycorrhizal fungus provides insight into the oldest plant symbiosis.</title>
        <authorList>
            <person name="Tisserant E."/>
            <person name="Malbreil M."/>
            <person name="Kuo A."/>
            <person name="Kohler A."/>
            <person name="Symeonidi A."/>
            <person name="Balestrini R."/>
            <person name="Charron P."/>
            <person name="Duensing N."/>
            <person name="Frei Dit Frey N."/>
            <person name="Gianinazzi-Pearson V."/>
            <person name="Gilbert L.B."/>
            <person name="Handa Y."/>
            <person name="Herr J.R."/>
            <person name="Hijri M."/>
            <person name="Koul R."/>
            <person name="Kawaguchi M."/>
            <person name="Krajinski F."/>
            <person name="Lammers P.J."/>
            <person name="Masclaux F.G."/>
            <person name="Murat C."/>
            <person name="Morin E."/>
            <person name="Ndikumana S."/>
            <person name="Pagni M."/>
            <person name="Petitpierre D."/>
            <person name="Requena N."/>
            <person name="Rosikiewicz P."/>
            <person name="Riley R."/>
            <person name="Saito K."/>
            <person name="San Clemente H."/>
            <person name="Shapiro H."/>
            <person name="van Tuinen D."/>
            <person name="Becard G."/>
            <person name="Bonfante P."/>
            <person name="Paszkowski U."/>
            <person name="Shachar-Hill Y.Y."/>
            <person name="Tuskan G.A."/>
            <person name="Young P.W."/>
            <person name="Sanders I.R."/>
            <person name="Henrissat B."/>
            <person name="Rensing S.A."/>
            <person name="Grigoriev I.V."/>
            <person name="Corradi N."/>
            <person name="Roux C."/>
            <person name="Martin F."/>
        </authorList>
    </citation>
    <scope>NUCLEOTIDE SEQUENCE [LARGE SCALE GENOMIC DNA]</scope>
    <source>
        <strain evidence="3 4">DAOM 197198</strain>
    </source>
</reference>
<dbReference type="VEuPathDB" id="FungiDB:RhiirFUN_002424"/>
<gene>
    <name evidence="3" type="ORF">GLOIN_2v1460728</name>
</gene>
<dbReference type="InterPro" id="IPR001878">
    <property type="entry name" value="Znf_CCHC"/>
</dbReference>
<organism evidence="3 4">
    <name type="scientific">Rhizophagus irregularis (strain DAOM 181602 / DAOM 197198 / MUCL 43194)</name>
    <name type="common">Arbuscular mycorrhizal fungus</name>
    <name type="synonym">Glomus intraradices</name>
    <dbReference type="NCBI Taxonomy" id="747089"/>
    <lineage>
        <taxon>Eukaryota</taxon>
        <taxon>Fungi</taxon>
        <taxon>Fungi incertae sedis</taxon>
        <taxon>Mucoromycota</taxon>
        <taxon>Glomeromycotina</taxon>
        <taxon>Glomeromycetes</taxon>
        <taxon>Glomerales</taxon>
        <taxon>Glomeraceae</taxon>
        <taxon>Rhizophagus</taxon>
    </lineage>
</organism>
<accession>A0A2P4PPE7</accession>
<evidence type="ECO:0000256" key="1">
    <source>
        <dbReference type="PROSITE-ProRule" id="PRU00047"/>
    </source>
</evidence>
<dbReference type="AlphaFoldDB" id="A0A2P4PPE7"/>
<comment type="caution">
    <text evidence="3">The sequence shown here is derived from an EMBL/GenBank/DDBJ whole genome shotgun (WGS) entry which is preliminary data.</text>
</comment>
<feature type="domain" description="CCHC-type" evidence="2">
    <location>
        <begin position="89"/>
        <end position="105"/>
    </location>
</feature>
<name>A0A2P4PPE7_RHIID</name>
<keyword evidence="1" id="KW-0479">Metal-binding</keyword>
<dbReference type="Pfam" id="PF00098">
    <property type="entry name" value="zf-CCHC"/>
    <property type="match status" value="4"/>
</dbReference>
<keyword evidence="1" id="KW-0862">Zinc</keyword>
<evidence type="ECO:0000313" key="3">
    <source>
        <dbReference type="EMBL" id="POG67230.1"/>
    </source>
</evidence>
<evidence type="ECO:0000313" key="4">
    <source>
        <dbReference type="Proteomes" id="UP000018888"/>
    </source>
</evidence>
<dbReference type="PROSITE" id="PS50158">
    <property type="entry name" value="ZF_CCHC"/>
    <property type="match status" value="3"/>
</dbReference>
<dbReference type="EMBL" id="AUPC02000175">
    <property type="protein sequence ID" value="POG67230.1"/>
    <property type="molecule type" value="Genomic_DNA"/>
</dbReference>
<feature type="non-terminal residue" evidence="3">
    <location>
        <position position="1"/>
    </location>
</feature>
<dbReference type="GO" id="GO:0003676">
    <property type="term" value="F:nucleic acid binding"/>
    <property type="evidence" value="ECO:0007669"/>
    <property type="project" value="InterPro"/>
</dbReference>
<dbReference type="InterPro" id="IPR036875">
    <property type="entry name" value="Znf_CCHC_sf"/>
</dbReference>
<dbReference type="GO" id="GO:0008270">
    <property type="term" value="F:zinc ion binding"/>
    <property type="evidence" value="ECO:0007669"/>
    <property type="project" value="UniProtKB-KW"/>
</dbReference>
<proteinExistence type="predicted"/>
<evidence type="ECO:0000259" key="2">
    <source>
        <dbReference type="PROSITE" id="PS50158"/>
    </source>
</evidence>